<dbReference type="EMBL" id="UGUS01000002">
    <property type="protein sequence ID" value="SUD30565.1"/>
    <property type="molecule type" value="Genomic_DNA"/>
</dbReference>
<evidence type="ECO:0000313" key="1">
    <source>
        <dbReference type="EMBL" id="SUD30565.1"/>
    </source>
</evidence>
<protein>
    <submittedName>
        <fullName evidence="1">Uncharacterized protein</fullName>
    </submittedName>
</protein>
<reference evidence="1 2" key="1">
    <citation type="submission" date="2018-06" db="EMBL/GenBank/DDBJ databases">
        <authorList>
            <consortium name="Pathogen Informatics"/>
            <person name="Doyle S."/>
        </authorList>
    </citation>
    <scope>NUCLEOTIDE SEQUENCE [LARGE SCALE GENOMIC DNA]</scope>
    <source>
        <strain evidence="1 2">NCTC10392</strain>
    </source>
</reference>
<gene>
    <name evidence="1" type="ORF">NCTC10392_02486</name>
</gene>
<organism evidence="1 2">
    <name type="scientific">Pseudomonas fluorescens</name>
    <dbReference type="NCBI Taxonomy" id="294"/>
    <lineage>
        <taxon>Bacteria</taxon>
        <taxon>Pseudomonadati</taxon>
        <taxon>Pseudomonadota</taxon>
        <taxon>Gammaproteobacteria</taxon>
        <taxon>Pseudomonadales</taxon>
        <taxon>Pseudomonadaceae</taxon>
        <taxon>Pseudomonas</taxon>
    </lineage>
</organism>
<dbReference type="Proteomes" id="UP000255125">
    <property type="component" value="Unassembled WGS sequence"/>
</dbReference>
<accession>A0A379ICI7</accession>
<dbReference type="AlphaFoldDB" id="A0A379ICI7"/>
<proteinExistence type="predicted"/>
<sequence length="54" mass="5630">MNLYAMVKRVLLALILLGLIASILPSRGQLGGSRLLVGQSIEQAAACGVTHALQ</sequence>
<name>A0A379ICI7_PSEFL</name>
<evidence type="ECO:0000313" key="2">
    <source>
        <dbReference type="Proteomes" id="UP000255125"/>
    </source>
</evidence>